<evidence type="ECO:0000256" key="1">
    <source>
        <dbReference type="SAM" id="MobiDB-lite"/>
    </source>
</evidence>
<dbReference type="RefSeq" id="XP_025402992.1">
    <property type="nucleotide sequence ID" value="XM_025538074.1"/>
</dbReference>
<gene>
    <name evidence="2" type="ORF">BO70DRAFT_135302</name>
</gene>
<proteinExistence type="predicted"/>
<dbReference type="AlphaFoldDB" id="A0A317WW95"/>
<accession>A0A317WW95</accession>
<name>A0A317WW95_9EURO</name>
<comment type="caution">
    <text evidence="2">The sequence shown here is derived from an EMBL/GenBank/DDBJ whole genome shotgun (WGS) entry which is preliminary data.</text>
</comment>
<sequence length="161" mass="17880">MNEGVRTAAGWIESNRIASNRYTELLKLPLQCVRVSTGRSDYVTCVTSRRWGGGGGGEGKGSNYYYLVSLHTHLVDRVSELVRLEAWWRTGAWKEAAAARQNSRVSTLKKKQTTKTTKAKERRKKLQQSQDEVLKQVFPRGPDQSLPPPSPGQSSSQSCGA</sequence>
<evidence type="ECO:0000313" key="3">
    <source>
        <dbReference type="Proteomes" id="UP000247233"/>
    </source>
</evidence>
<feature type="region of interest" description="Disordered" evidence="1">
    <location>
        <begin position="99"/>
        <end position="161"/>
    </location>
</feature>
<keyword evidence="3" id="KW-1185">Reference proteome</keyword>
<dbReference type="VEuPathDB" id="FungiDB:BO70DRAFT_135302"/>
<protein>
    <submittedName>
        <fullName evidence="2">Uncharacterized protein</fullName>
    </submittedName>
</protein>
<evidence type="ECO:0000313" key="2">
    <source>
        <dbReference type="EMBL" id="PWY90161.1"/>
    </source>
</evidence>
<organism evidence="2 3">
    <name type="scientific">Aspergillus heteromorphus CBS 117.55</name>
    <dbReference type="NCBI Taxonomy" id="1448321"/>
    <lineage>
        <taxon>Eukaryota</taxon>
        <taxon>Fungi</taxon>
        <taxon>Dikarya</taxon>
        <taxon>Ascomycota</taxon>
        <taxon>Pezizomycotina</taxon>
        <taxon>Eurotiomycetes</taxon>
        <taxon>Eurotiomycetidae</taxon>
        <taxon>Eurotiales</taxon>
        <taxon>Aspergillaceae</taxon>
        <taxon>Aspergillus</taxon>
        <taxon>Aspergillus subgen. Circumdati</taxon>
    </lineage>
</organism>
<dbReference type="Proteomes" id="UP000247233">
    <property type="component" value="Unassembled WGS sequence"/>
</dbReference>
<reference evidence="2 3" key="1">
    <citation type="submission" date="2016-12" db="EMBL/GenBank/DDBJ databases">
        <title>The genomes of Aspergillus section Nigri reveals drivers in fungal speciation.</title>
        <authorList>
            <consortium name="DOE Joint Genome Institute"/>
            <person name="Vesth T.C."/>
            <person name="Nybo J."/>
            <person name="Theobald S."/>
            <person name="Brandl J."/>
            <person name="Frisvad J.C."/>
            <person name="Nielsen K.F."/>
            <person name="Lyhne E.K."/>
            <person name="Kogle M.E."/>
            <person name="Kuo A."/>
            <person name="Riley R."/>
            <person name="Clum A."/>
            <person name="Nolan M."/>
            <person name="Lipzen A."/>
            <person name="Salamov A."/>
            <person name="Henrissat B."/>
            <person name="Wiebenga A."/>
            <person name="De Vries R.P."/>
            <person name="Grigoriev I.V."/>
            <person name="Mortensen U.H."/>
            <person name="Andersen M.R."/>
            <person name="Baker S.E."/>
        </authorList>
    </citation>
    <scope>NUCLEOTIDE SEQUENCE [LARGE SCALE GENOMIC DNA]</scope>
    <source>
        <strain evidence="2 3">CBS 117.55</strain>
    </source>
</reference>
<dbReference type="EMBL" id="MSFL01000003">
    <property type="protein sequence ID" value="PWY90161.1"/>
    <property type="molecule type" value="Genomic_DNA"/>
</dbReference>
<feature type="compositionally biased region" description="Low complexity" evidence="1">
    <location>
        <begin position="152"/>
        <end position="161"/>
    </location>
</feature>
<dbReference type="GeneID" id="37060311"/>